<dbReference type="CDD" id="cd04187">
    <property type="entry name" value="DPM1_like_bac"/>
    <property type="match status" value="1"/>
</dbReference>
<proteinExistence type="predicted"/>
<dbReference type="GO" id="GO:0005886">
    <property type="term" value="C:plasma membrane"/>
    <property type="evidence" value="ECO:0007669"/>
    <property type="project" value="TreeGrafter"/>
</dbReference>
<dbReference type="PANTHER" id="PTHR48090">
    <property type="entry name" value="UNDECAPRENYL-PHOSPHATE 4-DEOXY-4-FORMAMIDO-L-ARABINOSE TRANSFERASE-RELATED"/>
    <property type="match status" value="1"/>
</dbReference>
<dbReference type="InterPro" id="IPR050256">
    <property type="entry name" value="Glycosyltransferase_2"/>
</dbReference>
<dbReference type="EC" id="2.4.1.-" evidence="3"/>
<evidence type="ECO:0000259" key="2">
    <source>
        <dbReference type="Pfam" id="PF00535"/>
    </source>
</evidence>
<evidence type="ECO:0000256" key="1">
    <source>
        <dbReference type="SAM" id="Phobius"/>
    </source>
</evidence>
<dbReference type="KEGG" id="sfer:NCTC12278_01150"/>
<gene>
    <name evidence="3" type="primary">yfdH_1</name>
    <name evidence="3" type="ORF">NCTC12278_01150</name>
</gene>
<sequence>MKDDTAIMKKLSIVVPCYNEEKTIRPFLEACQRVEHQMAPDVLFDYLFVNDGSKDETLDTLREVARLYDNVHYFSFSRNFGKEAALLAGLEAADGDFVTVMDADLQDPPELLVDMYQKIQEGYDVVGTRRSDRTGEPAIRSFFAKTFYWLINKISSTEMVDGARDFRLMTRQVVDSILELNEVNRFSKGIFAWVGYNVYYISYENRDRIAGETSWSFWSLLRYSMDGFINFSEAPLNIATWTGSISFIVSIFGILFIVFRKLLFGDAVTGWASLVSIILFIGGLQLLALGIIGKYIAKIFLETKKRPVYIIKEKG</sequence>
<dbReference type="Proteomes" id="UP000249495">
    <property type="component" value="Chromosome 1"/>
</dbReference>
<evidence type="ECO:0000313" key="4">
    <source>
        <dbReference type="Proteomes" id="UP000249495"/>
    </source>
</evidence>
<dbReference type="EMBL" id="LS483343">
    <property type="protein sequence ID" value="SQF40578.1"/>
    <property type="molecule type" value="Genomic_DNA"/>
</dbReference>
<dbReference type="InterPro" id="IPR029044">
    <property type="entry name" value="Nucleotide-diphossugar_trans"/>
</dbReference>
<dbReference type="InterPro" id="IPR001173">
    <property type="entry name" value="Glyco_trans_2-like"/>
</dbReference>
<keyword evidence="1" id="KW-0472">Membrane</keyword>
<dbReference type="AlphaFoldDB" id="A0A2X3VMC4"/>
<dbReference type="Pfam" id="PF00535">
    <property type="entry name" value="Glycos_transf_2"/>
    <property type="match status" value="1"/>
</dbReference>
<dbReference type="GO" id="GO:0016757">
    <property type="term" value="F:glycosyltransferase activity"/>
    <property type="evidence" value="ECO:0007669"/>
    <property type="project" value="UniProtKB-KW"/>
</dbReference>
<keyword evidence="1" id="KW-0812">Transmembrane</keyword>
<keyword evidence="4" id="KW-1185">Reference proteome</keyword>
<reference evidence="3 4" key="1">
    <citation type="submission" date="2018-06" db="EMBL/GenBank/DDBJ databases">
        <authorList>
            <consortium name="Pathogen Informatics"/>
            <person name="Doyle S."/>
        </authorList>
    </citation>
    <scope>NUCLEOTIDE SEQUENCE [LARGE SCALE GENOMIC DNA]</scope>
    <source>
        <strain evidence="3 4">NCTC12278</strain>
    </source>
</reference>
<evidence type="ECO:0000313" key="3">
    <source>
        <dbReference type="EMBL" id="SQF40578.1"/>
    </source>
</evidence>
<dbReference type="PANTHER" id="PTHR48090:SF8">
    <property type="entry name" value="GLYCOSYLTRANSFERASE CSBB-RELATED"/>
    <property type="match status" value="1"/>
</dbReference>
<keyword evidence="3" id="KW-0808">Transferase</keyword>
<accession>A0A2X3VMC4</accession>
<keyword evidence="3" id="KW-0328">Glycosyltransferase</keyword>
<feature type="transmembrane region" description="Helical" evidence="1">
    <location>
        <begin position="271"/>
        <end position="297"/>
    </location>
</feature>
<feature type="transmembrane region" description="Helical" evidence="1">
    <location>
        <begin position="238"/>
        <end position="259"/>
    </location>
</feature>
<dbReference type="STRING" id="1123303.GCA_000372425_00673"/>
<dbReference type="SUPFAM" id="SSF53448">
    <property type="entry name" value="Nucleotide-diphospho-sugar transferases"/>
    <property type="match status" value="1"/>
</dbReference>
<protein>
    <submittedName>
        <fullName evidence="3">Glycosyl transferase family protein</fullName>
        <ecNumber evidence="3">2.4.1.-</ecNumber>
    </submittedName>
</protein>
<keyword evidence="1" id="KW-1133">Transmembrane helix</keyword>
<dbReference type="Gene3D" id="3.90.550.10">
    <property type="entry name" value="Spore Coat Polysaccharide Biosynthesis Protein SpsA, Chain A"/>
    <property type="match status" value="1"/>
</dbReference>
<name>A0A2X3VMC4_9STRE</name>
<feature type="domain" description="Glycosyltransferase 2-like" evidence="2">
    <location>
        <begin position="12"/>
        <end position="176"/>
    </location>
</feature>
<organism evidence="3 4">
    <name type="scientific">Streptococcus ferus</name>
    <dbReference type="NCBI Taxonomy" id="1345"/>
    <lineage>
        <taxon>Bacteria</taxon>
        <taxon>Bacillati</taxon>
        <taxon>Bacillota</taxon>
        <taxon>Bacilli</taxon>
        <taxon>Lactobacillales</taxon>
        <taxon>Streptococcaceae</taxon>
        <taxon>Streptococcus</taxon>
    </lineage>
</organism>